<reference evidence="2 3" key="1">
    <citation type="submission" date="2023-05" db="EMBL/GenBank/DDBJ databases">
        <title>Draft genome sequence of Streptomyces sp. B-S-A12 isolated from a cave soil in Thailand.</title>
        <authorList>
            <person name="Chamroensaksri N."/>
            <person name="Muangham S."/>
        </authorList>
    </citation>
    <scope>NUCLEOTIDE SEQUENCE [LARGE SCALE GENOMIC DNA]</scope>
    <source>
        <strain evidence="2 3">B-S-A12</strain>
    </source>
</reference>
<evidence type="ECO:0000313" key="3">
    <source>
        <dbReference type="Proteomes" id="UP001237105"/>
    </source>
</evidence>
<name>A0ABT6SUB7_9ACTN</name>
<dbReference type="EMBL" id="JASCIS010000009">
    <property type="protein sequence ID" value="MDI3419205.1"/>
    <property type="molecule type" value="Genomic_DNA"/>
</dbReference>
<keyword evidence="3" id="KW-1185">Reference proteome</keyword>
<gene>
    <name evidence="2" type="ORF">QIT00_11670</name>
</gene>
<accession>A0ABT6SUB7</accession>
<dbReference type="Proteomes" id="UP001237105">
    <property type="component" value="Unassembled WGS sequence"/>
</dbReference>
<evidence type="ECO:0000256" key="1">
    <source>
        <dbReference type="SAM" id="MobiDB-lite"/>
    </source>
</evidence>
<sequence>MTWRTCHSACHSSSRLSRAAATSSPSRAVPPSSRKAAASVPPMPGTAITI</sequence>
<comment type="caution">
    <text evidence="2">The sequence shown here is derived from an EMBL/GenBank/DDBJ whole genome shotgun (WGS) entry which is preliminary data.</text>
</comment>
<proteinExistence type="predicted"/>
<organism evidence="2 3">
    <name type="scientific">Streptomyces luteolus</name>
    <dbReference type="NCBI Taxonomy" id="3043615"/>
    <lineage>
        <taxon>Bacteria</taxon>
        <taxon>Bacillati</taxon>
        <taxon>Actinomycetota</taxon>
        <taxon>Actinomycetes</taxon>
        <taxon>Kitasatosporales</taxon>
        <taxon>Streptomycetaceae</taxon>
        <taxon>Streptomyces</taxon>
    </lineage>
</organism>
<feature type="region of interest" description="Disordered" evidence="1">
    <location>
        <begin position="14"/>
        <end position="50"/>
    </location>
</feature>
<dbReference type="RefSeq" id="WP_282535108.1">
    <property type="nucleotide sequence ID" value="NZ_JASCIS010000009.1"/>
</dbReference>
<protein>
    <submittedName>
        <fullName evidence="2">Uncharacterized protein</fullName>
    </submittedName>
</protein>
<feature type="compositionally biased region" description="Low complexity" evidence="1">
    <location>
        <begin position="14"/>
        <end position="40"/>
    </location>
</feature>
<evidence type="ECO:0000313" key="2">
    <source>
        <dbReference type="EMBL" id="MDI3419205.1"/>
    </source>
</evidence>